<sequence length="202" mass="23079">MKIGRLLACALLLGCAVARAQAPQMPLEISLARGSEAEKAAKAQIERIVARYDVSPWLFTRKIVVDERALPHSHPVLTLHTRHLKDDELLLSTFVHEQLHWYLGQNAAKSQAAVGELRKRYPDIPVGFPRGSSDAESNYYHLLVIFLEYRANRALLGELRARQVMEFWSQDHYTWLYATVMEQEREIGRIVRDHGLIPDAGR</sequence>
<comment type="caution">
    <text evidence="2">The sequence shown here is derived from an EMBL/GenBank/DDBJ whole genome shotgun (WGS) entry which is preliminary data.</text>
</comment>
<organism evidence="2 3">
    <name type="scientific">Luteimonas gilva</name>
    <dbReference type="NCBI Taxonomy" id="2572684"/>
    <lineage>
        <taxon>Bacteria</taxon>
        <taxon>Pseudomonadati</taxon>
        <taxon>Pseudomonadota</taxon>
        <taxon>Gammaproteobacteria</taxon>
        <taxon>Lysobacterales</taxon>
        <taxon>Lysobacteraceae</taxon>
        <taxon>Luteimonas</taxon>
    </lineage>
</organism>
<evidence type="ECO:0000313" key="2">
    <source>
        <dbReference type="EMBL" id="TKR30080.1"/>
    </source>
</evidence>
<reference evidence="2 3" key="1">
    <citation type="submission" date="2019-04" db="EMBL/GenBank/DDBJ databases">
        <title>Reference strain of H23.</title>
        <authorList>
            <person name="Luo X."/>
        </authorList>
    </citation>
    <scope>NUCLEOTIDE SEQUENCE [LARGE SCALE GENOMIC DNA]</scope>
    <source>
        <strain evidence="2 3">H23</strain>
    </source>
</reference>
<keyword evidence="1" id="KW-0732">Signal</keyword>
<dbReference type="AlphaFoldDB" id="A0A4U5JKH0"/>
<gene>
    <name evidence="2" type="ORF">FCE95_08015</name>
</gene>
<dbReference type="RefSeq" id="WP_137266509.1">
    <property type="nucleotide sequence ID" value="NZ_SZUA01000002.1"/>
</dbReference>
<keyword evidence="3" id="KW-1185">Reference proteome</keyword>
<name>A0A4U5JKH0_9GAMM</name>
<accession>A0A4U5JKH0</accession>
<protein>
    <submittedName>
        <fullName evidence="2">Uncharacterized protein</fullName>
    </submittedName>
</protein>
<proteinExistence type="predicted"/>
<feature type="chain" id="PRO_5020866057" evidence="1">
    <location>
        <begin position="21"/>
        <end position="202"/>
    </location>
</feature>
<feature type="signal peptide" evidence="1">
    <location>
        <begin position="1"/>
        <end position="20"/>
    </location>
</feature>
<evidence type="ECO:0000313" key="3">
    <source>
        <dbReference type="Proteomes" id="UP000308707"/>
    </source>
</evidence>
<dbReference type="EMBL" id="SZUA01000002">
    <property type="protein sequence ID" value="TKR30080.1"/>
    <property type="molecule type" value="Genomic_DNA"/>
</dbReference>
<dbReference type="Proteomes" id="UP000308707">
    <property type="component" value="Unassembled WGS sequence"/>
</dbReference>
<evidence type="ECO:0000256" key="1">
    <source>
        <dbReference type="SAM" id="SignalP"/>
    </source>
</evidence>
<dbReference type="OrthoDB" id="5195461at2"/>